<dbReference type="PROSITE" id="PS50903">
    <property type="entry name" value="RUBREDOXIN_LIKE"/>
    <property type="match status" value="1"/>
</dbReference>
<evidence type="ECO:0000313" key="9">
    <source>
        <dbReference type="Proteomes" id="UP000515960"/>
    </source>
</evidence>
<gene>
    <name evidence="8" type="ORF">H8790_09500</name>
</gene>
<dbReference type="EMBL" id="CP060490">
    <property type="protein sequence ID" value="QNL43701.1"/>
    <property type="molecule type" value="Genomic_DNA"/>
</dbReference>
<dbReference type="InterPro" id="IPR016440">
    <property type="entry name" value="Rubredoxin-O_OxRdtase"/>
</dbReference>
<dbReference type="AlphaFoldDB" id="A0A7G9B2C0"/>
<comment type="cofactor">
    <cofactor evidence="2">
        <name>Fe(3+)</name>
        <dbReference type="ChEBI" id="CHEBI:29034"/>
    </cofactor>
</comment>
<dbReference type="GO" id="GO:0005506">
    <property type="term" value="F:iron ion binding"/>
    <property type="evidence" value="ECO:0007669"/>
    <property type="project" value="InterPro"/>
</dbReference>
<evidence type="ECO:0000259" key="6">
    <source>
        <dbReference type="PROSITE" id="PS50902"/>
    </source>
</evidence>
<evidence type="ECO:0000313" key="8">
    <source>
        <dbReference type="EMBL" id="QNL43701.1"/>
    </source>
</evidence>
<proteinExistence type="inferred from homology"/>
<keyword evidence="8" id="KW-0378">Hydrolase</keyword>
<dbReference type="Pfam" id="PF21349">
    <property type="entry name" value="RUBY_RBDX"/>
    <property type="match status" value="1"/>
</dbReference>
<dbReference type="GO" id="GO:0009055">
    <property type="term" value="F:electron transfer activity"/>
    <property type="evidence" value="ECO:0007669"/>
    <property type="project" value="InterPro"/>
</dbReference>
<dbReference type="InterPro" id="IPR001279">
    <property type="entry name" value="Metallo-B-lactamas"/>
</dbReference>
<dbReference type="PIRSF" id="PIRSF005243">
    <property type="entry name" value="ROO"/>
    <property type="match status" value="1"/>
</dbReference>
<dbReference type="GO" id="GO:0016651">
    <property type="term" value="F:oxidoreductase activity, acting on NAD(P)H"/>
    <property type="evidence" value="ECO:0007669"/>
    <property type="project" value="UniProtKB-ARBA"/>
</dbReference>
<dbReference type="SUPFAM" id="SSF57802">
    <property type="entry name" value="Rubredoxin-like"/>
    <property type="match status" value="1"/>
</dbReference>
<dbReference type="InterPro" id="IPR029039">
    <property type="entry name" value="Flavoprotein-like_sf"/>
</dbReference>
<dbReference type="InterPro" id="IPR051285">
    <property type="entry name" value="NADH_oxidoreductase_modular"/>
</dbReference>
<keyword evidence="9" id="KW-1185">Reference proteome</keyword>
<dbReference type="SUPFAM" id="SSF52218">
    <property type="entry name" value="Flavoproteins"/>
    <property type="match status" value="1"/>
</dbReference>
<evidence type="ECO:0000256" key="1">
    <source>
        <dbReference type="ARBA" id="ARBA00001962"/>
    </source>
</evidence>
<dbReference type="GO" id="GO:0010181">
    <property type="term" value="F:FMN binding"/>
    <property type="evidence" value="ECO:0007669"/>
    <property type="project" value="InterPro"/>
</dbReference>
<dbReference type="RefSeq" id="WP_187332292.1">
    <property type="nucleotide sequence ID" value="NZ_CP060490.1"/>
</dbReference>
<dbReference type="Pfam" id="PF19583">
    <property type="entry name" value="ODP"/>
    <property type="match status" value="1"/>
</dbReference>
<protein>
    <submittedName>
        <fullName evidence="8">MBL fold metallo-hydrolase</fullName>
    </submittedName>
</protein>
<dbReference type="Gene3D" id="3.40.50.360">
    <property type="match status" value="1"/>
</dbReference>
<dbReference type="InterPro" id="IPR045761">
    <property type="entry name" value="ODP_dom"/>
</dbReference>
<evidence type="ECO:0000256" key="5">
    <source>
        <dbReference type="ARBA" id="ARBA00022982"/>
    </source>
</evidence>
<comment type="similarity">
    <text evidence="3">In the N-terminal section; belongs to the zinc metallo-hydrolase group 3 family.</text>
</comment>
<evidence type="ECO:0000256" key="4">
    <source>
        <dbReference type="ARBA" id="ARBA00022448"/>
    </source>
</evidence>
<comment type="cofactor">
    <cofactor evidence="1">
        <name>Fe cation</name>
        <dbReference type="ChEBI" id="CHEBI:24875"/>
    </cofactor>
</comment>
<name>A0A7G9B2C0_9FIRM</name>
<feature type="domain" description="Flavodoxin-like" evidence="6">
    <location>
        <begin position="256"/>
        <end position="396"/>
    </location>
</feature>
<evidence type="ECO:0000256" key="2">
    <source>
        <dbReference type="ARBA" id="ARBA00001965"/>
    </source>
</evidence>
<dbReference type="PROSITE" id="PS50902">
    <property type="entry name" value="FLAVODOXIN_LIKE"/>
    <property type="match status" value="1"/>
</dbReference>
<evidence type="ECO:0000259" key="7">
    <source>
        <dbReference type="PROSITE" id="PS50903"/>
    </source>
</evidence>
<keyword evidence="4" id="KW-0813">Transport</keyword>
<evidence type="ECO:0000256" key="3">
    <source>
        <dbReference type="ARBA" id="ARBA00007121"/>
    </source>
</evidence>
<dbReference type="InterPro" id="IPR008254">
    <property type="entry name" value="Flavodoxin/NO_synth"/>
</dbReference>
<dbReference type="InterPro" id="IPR036866">
    <property type="entry name" value="RibonucZ/Hydroxyglut_hydro"/>
</dbReference>
<sequence length="451" mass="49935">MYCLRQILPDLWWVGGNDRRIALFENVFPVPRGISYNSYLLLDEKTVLLDTVDKAAGEVFFDNLEHLLGQRPLDYVVVNHMEPDHCATLADLLRRHPETTVVGNTKTFQLIQQFFGLDLKDRSLVVAEGDQLSVGSHTFRFLMMPMVHWPEAMASFEESKGILFSADAFGSFGALSGSLFADEVNLEKDWMDECRRYYANIVGKYGAQVQAVLKKAAALDVQMICPLHGLIWRSNLSLLLDKYQKWSTYTPEDQAVLIPYASVYGHTETAAEALACRLADAGVTDVSLYDVSAIHPSYIVSEAFRCSHIVLASTTYNGGIFCNIETLLTDLKAHALQNRTVAIVENGSWGPMSGRLMREMVGSMKNMTLLEQSLTLRSALAESQYEQLDALAKAIAASVNSAAAGKAPVEEEKTKGFRCSVCGYVYEGDSLPEGYTCPVCHVDADHFAPIP</sequence>
<dbReference type="KEGG" id="ohi:H8790_09500"/>
<feature type="domain" description="Rubredoxin-like" evidence="7">
    <location>
        <begin position="414"/>
        <end position="450"/>
    </location>
</feature>
<dbReference type="Gene3D" id="2.20.28.10">
    <property type="match status" value="1"/>
</dbReference>
<dbReference type="PANTHER" id="PTHR32145">
    <property type="entry name" value="DIFLAVIN FLAVOPROTEIN A 2-RELATED"/>
    <property type="match status" value="1"/>
</dbReference>
<dbReference type="PANTHER" id="PTHR32145:SF20">
    <property type="entry name" value="FLAVOPROTEIN"/>
    <property type="match status" value="1"/>
</dbReference>
<keyword evidence="5" id="KW-0249">Electron transport</keyword>
<organism evidence="8 9">
    <name type="scientific">Oscillibacter hominis</name>
    <dbReference type="NCBI Taxonomy" id="2763056"/>
    <lineage>
        <taxon>Bacteria</taxon>
        <taxon>Bacillati</taxon>
        <taxon>Bacillota</taxon>
        <taxon>Clostridia</taxon>
        <taxon>Eubacteriales</taxon>
        <taxon>Oscillospiraceae</taxon>
        <taxon>Oscillibacter</taxon>
    </lineage>
</organism>
<dbReference type="CDD" id="cd07709">
    <property type="entry name" value="flavodiiron_proteins_MBL-fold"/>
    <property type="match status" value="1"/>
</dbReference>
<reference evidence="8 9" key="1">
    <citation type="submission" date="2020-08" db="EMBL/GenBank/DDBJ databases">
        <authorList>
            <person name="Liu C."/>
            <person name="Sun Q."/>
        </authorList>
    </citation>
    <scope>NUCLEOTIDE SEQUENCE [LARGE SCALE GENOMIC DNA]</scope>
    <source>
        <strain evidence="8 9">NSJ-62</strain>
    </source>
</reference>
<dbReference type="Gene3D" id="3.60.15.10">
    <property type="entry name" value="Ribonuclease Z/Hydroxyacylglutathione hydrolase-like"/>
    <property type="match status" value="1"/>
</dbReference>
<dbReference type="Proteomes" id="UP000515960">
    <property type="component" value="Chromosome"/>
</dbReference>
<dbReference type="InterPro" id="IPR048574">
    <property type="entry name" value="RUBY_RBDX"/>
</dbReference>
<dbReference type="SUPFAM" id="SSF56281">
    <property type="entry name" value="Metallo-hydrolase/oxidoreductase"/>
    <property type="match status" value="1"/>
</dbReference>
<dbReference type="GO" id="GO:0016787">
    <property type="term" value="F:hydrolase activity"/>
    <property type="evidence" value="ECO:0007669"/>
    <property type="project" value="UniProtKB-KW"/>
</dbReference>
<accession>A0A7G9B2C0</accession>
<dbReference type="InterPro" id="IPR024934">
    <property type="entry name" value="Rubredoxin-like_dom"/>
</dbReference>
<dbReference type="SMART" id="SM00849">
    <property type="entry name" value="Lactamase_B"/>
    <property type="match status" value="1"/>
</dbReference>
<dbReference type="CDD" id="cd00350">
    <property type="entry name" value="rubredoxin_like"/>
    <property type="match status" value="1"/>
</dbReference>